<protein>
    <recommendedName>
        <fullName evidence="2">FHA domain-containing protein</fullName>
    </recommendedName>
</protein>
<dbReference type="SUPFAM" id="SSF49879">
    <property type="entry name" value="SMAD/FHA domain"/>
    <property type="match status" value="1"/>
</dbReference>
<dbReference type="Pfam" id="PF00498">
    <property type="entry name" value="FHA"/>
    <property type="match status" value="1"/>
</dbReference>
<dbReference type="SMART" id="SM00240">
    <property type="entry name" value="FHA"/>
    <property type="match status" value="1"/>
</dbReference>
<accession>A0A2P5HRE0</accession>
<dbReference type="OrthoDB" id="444265at2759"/>
<organism evidence="3 4">
    <name type="scientific">Diaporthe helianthi</name>
    <dbReference type="NCBI Taxonomy" id="158607"/>
    <lineage>
        <taxon>Eukaryota</taxon>
        <taxon>Fungi</taxon>
        <taxon>Dikarya</taxon>
        <taxon>Ascomycota</taxon>
        <taxon>Pezizomycotina</taxon>
        <taxon>Sordariomycetes</taxon>
        <taxon>Sordariomycetidae</taxon>
        <taxon>Diaporthales</taxon>
        <taxon>Diaporthaceae</taxon>
        <taxon>Diaporthe</taxon>
    </lineage>
</organism>
<gene>
    <name evidence="3" type="ORF">DHEL01_v208811</name>
</gene>
<dbReference type="InterPro" id="IPR000253">
    <property type="entry name" value="FHA_dom"/>
</dbReference>
<dbReference type="PROSITE" id="PS50006">
    <property type="entry name" value="FHA_DOMAIN"/>
    <property type="match status" value="1"/>
</dbReference>
<feature type="compositionally biased region" description="Basic and acidic residues" evidence="1">
    <location>
        <begin position="75"/>
        <end position="89"/>
    </location>
</feature>
<evidence type="ECO:0000259" key="2">
    <source>
        <dbReference type="PROSITE" id="PS50006"/>
    </source>
</evidence>
<comment type="caution">
    <text evidence="3">The sequence shown here is derived from an EMBL/GenBank/DDBJ whole genome shotgun (WGS) entry which is preliminary data.</text>
</comment>
<evidence type="ECO:0000313" key="4">
    <source>
        <dbReference type="Proteomes" id="UP000094444"/>
    </source>
</evidence>
<feature type="domain" description="FHA" evidence="2">
    <location>
        <begin position="302"/>
        <end position="365"/>
    </location>
</feature>
<evidence type="ECO:0000256" key="1">
    <source>
        <dbReference type="SAM" id="MobiDB-lite"/>
    </source>
</evidence>
<dbReference type="Gene3D" id="2.60.200.20">
    <property type="match status" value="1"/>
</dbReference>
<feature type="region of interest" description="Disordered" evidence="1">
    <location>
        <begin position="68"/>
        <end position="252"/>
    </location>
</feature>
<dbReference type="PANTHER" id="PTHR23308">
    <property type="entry name" value="NUCLEAR INHIBITOR OF PROTEIN PHOSPHATASE-1"/>
    <property type="match status" value="1"/>
</dbReference>
<evidence type="ECO:0000313" key="3">
    <source>
        <dbReference type="EMBL" id="POS72799.1"/>
    </source>
</evidence>
<dbReference type="InterPro" id="IPR050923">
    <property type="entry name" value="Cell_Proc_Reg/RNA_Proc"/>
</dbReference>
<dbReference type="STRING" id="158607.A0A2P5HRE0"/>
<dbReference type="InParanoid" id="A0A2P5HRE0"/>
<dbReference type="FunFam" id="2.60.200.20:FF:000038">
    <property type="entry name" value="FHA domain-containing protein SNIP1"/>
    <property type="match status" value="1"/>
</dbReference>
<dbReference type="CDD" id="cd22676">
    <property type="entry name" value="FHA_SNIP1_DDL-like"/>
    <property type="match status" value="1"/>
</dbReference>
<feature type="compositionally biased region" description="Basic and acidic residues" evidence="1">
    <location>
        <begin position="196"/>
        <end position="206"/>
    </location>
</feature>
<dbReference type="EMBL" id="MAVT02000923">
    <property type="protein sequence ID" value="POS72799.1"/>
    <property type="molecule type" value="Genomic_DNA"/>
</dbReference>
<keyword evidence="4" id="KW-1185">Reference proteome</keyword>
<sequence>MTLQVFIKPKHLQAPPITPSFHQVDNIPTKHPHWLHADCLVNKHKKPRYLQNLLPPFGPARDCKLHINMGSGSAHDGDDSHRAKHRTDEGNDEPSDYDQLSKRKHRRRHSSERTARRDRSTDRSRNSHRHKRRSRSPRSGRQRSPNRDVDSRRRRRGSRSPADTDSHGRRPRHSRSAEAHSGDEAQPKVSKRPRHSSPDKAYRDESQPIIRRSGPLPSQADSFAVSNGEEPEKPKEKPNFGNTGALAAASNSVTQLDGTTITLKYHEPPEARKPPAREQWKLFVFKGNDVVDTLELGGRSCWLVGRESTVVDMAAEHPSISKQHAVIQFRYTEKRNEFGDKIGRVKPYLIDLESANGTELNGDKVPDRRYLELRPKDVVKFGLSTREYVIMLSRD</sequence>
<proteinExistence type="predicted"/>
<feature type="compositionally biased region" description="Basic and acidic residues" evidence="1">
    <location>
        <begin position="111"/>
        <end position="125"/>
    </location>
</feature>
<feature type="compositionally biased region" description="Basic residues" evidence="1">
    <location>
        <begin position="126"/>
        <end position="141"/>
    </location>
</feature>
<reference evidence="3" key="1">
    <citation type="submission" date="2017-09" db="EMBL/GenBank/DDBJ databases">
        <title>Polyketide synthases of a Diaporthe helianthi virulent isolate.</title>
        <authorList>
            <person name="Baroncelli R."/>
        </authorList>
    </citation>
    <scope>NUCLEOTIDE SEQUENCE [LARGE SCALE GENOMIC DNA]</scope>
    <source>
        <strain evidence="3">7/96</strain>
    </source>
</reference>
<dbReference type="InterPro" id="IPR008984">
    <property type="entry name" value="SMAD_FHA_dom_sf"/>
</dbReference>
<dbReference type="AlphaFoldDB" id="A0A2P5HRE0"/>
<name>A0A2P5HRE0_DIAHE</name>
<feature type="compositionally biased region" description="Basic and acidic residues" evidence="1">
    <location>
        <begin position="175"/>
        <end position="186"/>
    </location>
</feature>
<dbReference type="Proteomes" id="UP000094444">
    <property type="component" value="Unassembled WGS sequence"/>
</dbReference>